<sequence>MVEDGENVLIKNMEVGGTQYVGYSDRASHYDIYIQCLNDSSHPIWQELHETIVRTNPNRIGINVLNVKYQSALKIIDIAKLYNISVIVGGNHPTTEPRAYSEDIEVFCGEFESRGRVKDLDSTPLPNYDILLDKYSPNGYAHVLSSRGCPFNCAFCASKIMWNRYVTYKSIDRILTEMRYVHHRFRSDYFTFWDETFTVNKKRITEFCSKYDIPALWRCDTRADAITEPMVKMMKESGCGQMSLGLESGDDEILKYVKKGETTEDFKRAAEILNKCGISWKAYMIIGFPRDTEETILRSIEFVKALHPFRITLSFFTPYKGTDLYEETKALGLIKDSYDMSLFSHQSPHNYFCPLITKERFFQLRDKVTIEIDEYNKEAIKSWT</sequence>
<evidence type="ECO:0000256" key="1">
    <source>
        <dbReference type="ARBA" id="ARBA00001966"/>
    </source>
</evidence>
<name>A0A6M3KB43_9ZZZZ</name>
<dbReference type="SFLD" id="SFLDG01082">
    <property type="entry name" value="B12-binding_domain_containing"/>
    <property type="match status" value="1"/>
</dbReference>
<dbReference type="InterPro" id="IPR051198">
    <property type="entry name" value="BchE-like"/>
</dbReference>
<dbReference type="PROSITE" id="PS51918">
    <property type="entry name" value="RADICAL_SAM"/>
    <property type="match status" value="1"/>
</dbReference>
<feature type="domain" description="Radical SAM core" evidence="6">
    <location>
        <begin position="135"/>
        <end position="355"/>
    </location>
</feature>
<dbReference type="CDD" id="cd01335">
    <property type="entry name" value="Radical_SAM"/>
    <property type="match status" value="1"/>
</dbReference>
<dbReference type="PANTHER" id="PTHR43409">
    <property type="entry name" value="ANAEROBIC MAGNESIUM-PROTOPORPHYRIN IX MONOMETHYL ESTER CYCLASE-RELATED"/>
    <property type="match status" value="1"/>
</dbReference>
<dbReference type="GO" id="GO:0005829">
    <property type="term" value="C:cytosol"/>
    <property type="evidence" value="ECO:0007669"/>
    <property type="project" value="TreeGrafter"/>
</dbReference>
<evidence type="ECO:0000256" key="2">
    <source>
        <dbReference type="ARBA" id="ARBA00022691"/>
    </source>
</evidence>
<protein>
    <submittedName>
        <fullName evidence="8">Putative radical SAM superfamily protein</fullName>
    </submittedName>
</protein>
<keyword evidence="5" id="KW-0411">Iron-sulfur</keyword>
<evidence type="ECO:0000313" key="8">
    <source>
        <dbReference type="EMBL" id="QJA79016.1"/>
    </source>
</evidence>
<dbReference type="GO" id="GO:0046872">
    <property type="term" value="F:metal ion binding"/>
    <property type="evidence" value="ECO:0007669"/>
    <property type="project" value="UniProtKB-KW"/>
</dbReference>
<dbReference type="SUPFAM" id="SSF102114">
    <property type="entry name" value="Radical SAM enzymes"/>
    <property type="match status" value="1"/>
</dbReference>
<dbReference type="InterPro" id="IPR007197">
    <property type="entry name" value="rSAM"/>
</dbReference>
<evidence type="ECO:0000313" key="7">
    <source>
        <dbReference type="EMBL" id="QJA57624.1"/>
    </source>
</evidence>
<dbReference type="GO" id="GO:0051539">
    <property type="term" value="F:4 iron, 4 sulfur cluster binding"/>
    <property type="evidence" value="ECO:0007669"/>
    <property type="project" value="UniProtKB-KW"/>
</dbReference>
<dbReference type="InterPro" id="IPR006638">
    <property type="entry name" value="Elp3/MiaA/NifB-like_rSAM"/>
</dbReference>
<evidence type="ECO:0000256" key="5">
    <source>
        <dbReference type="ARBA" id="ARBA00023014"/>
    </source>
</evidence>
<evidence type="ECO:0000256" key="3">
    <source>
        <dbReference type="ARBA" id="ARBA00022723"/>
    </source>
</evidence>
<dbReference type="InterPro" id="IPR058240">
    <property type="entry name" value="rSAM_sf"/>
</dbReference>
<dbReference type="InterPro" id="IPR034466">
    <property type="entry name" value="Methyltransferase_Class_B"/>
</dbReference>
<dbReference type="AlphaFoldDB" id="A0A6M3KB43"/>
<dbReference type="Pfam" id="PF04055">
    <property type="entry name" value="Radical_SAM"/>
    <property type="match status" value="1"/>
</dbReference>
<dbReference type="SFLD" id="SFLDS00029">
    <property type="entry name" value="Radical_SAM"/>
    <property type="match status" value="1"/>
</dbReference>
<evidence type="ECO:0000256" key="4">
    <source>
        <dbReference type="ARBA" id="ARBA00023004"/>
    </source>
</evidence>
<dbReference type="EMBL" id="MT144729">
    <property type="protein sequence ID" value="QJH98363.1"/>
    <property type="molecule type" value="Genomic_DNA"/>
</dbReference>
<dbReference type="CDD" id="cd02065">
    <property type="entry name" value="B12-binding_like"/>
    <property type="match status" value="1"/>
</dbReference>
<proteinExistence type="predicted"/>
<organism evidence="8">
    <name type="scientific">viral metagenome</name>
    <dbReference type="NCBI Taxonomy" id="1070528"/>
    <lineage>
        <taxon>unclassified sequences</taxon>
        <taxon>metagenomes</taxon>
        <taxon>organismal metagenomes</taxon>
    </lineage>
</organism>
<keyword evidence="3" id="KW-0479">Metal-binding</keyword>
<evidence type="ECO:0000259" key="6">
    <source>
        <dbReference type="PROSITE" id="PS51918"/>
    </source>
</evidence>
<dbReference type="GO" id="GO:0003824">
    <property type="term" value="F:catalytic activity"/>
    <property type="evidence" value="ECO:0007669"/>
    <property type="project" value="InterPro"/>
</dbReference>
<dbReference type="PANTHER" id="PTHR43409:SF16">
    <property type="entry name" value="SLR0320 PROTEIN"/>
    <property type="match status" value="1"/>
</dbReference>
<dbReference type="EMBL" id="MT142363">
    <property type="protein sequence ID" value="QJA79016.1"/>
    <property type="molecule type" value="Genomic_DNA"/>
</dbReference>
<dbReference type="InterPro" id="IPR023404">
    <property type="entry name" value="rSAM_horseshoe"/>
</dbReference>
<accession>A0A6M3KB43</accession>
<comment type="cofactor">
    <cofactor evidence="1">
        <name>[4Fe-4S] cluster</name>
        <dbReference type="ChEBI" id="CHEBI:49883"/>
    </cofactor>
</comment>
<keyword evidence="4" id="KW-0408">Iron</keyword>
<gene>
    <name evidence="8" type="ORF">MM415A00955_0015</name>
    <name evidence="7" type="ORF">MM415B01612_0009</name>
    <name evidence="9" type="ORF">TM448B01274_0006</name>
</gene>
<dbReference type="SMART" id="SM00729">
    <property type="entry name" value="Elp3"/>
    <property type="match status" value="1"/>
</dbReference>
<dbReference type="Gene3D" id="3.80.30.20">
    <property type="entry name" value="tm_1862 like domain"/>
    <property type="match status" value="1"/>
</dbReference>
<dbReference type="SFLD" id="SFLDG01123">
    <property type="entry name" value="methyltransferase_(Class_B)"/>
    <property type="match status" value="1"/>
</dbReference>
<keyword evidence="2" id="KW-0949">S-adenosyl-L-methionine</keyword>
<reference evidence="8" key="1">
    <citation type="submission" date="2020-03" db="EMBL/GenBank/DDBJ databases">
        <title>The deep terrestrial virosphere.</title>
        <authorList>
            <person name="Holmfeldt K."/>
            <person name="Nilsson E."/>
            <person name="Simone D."/>
            <person name="Lopez-Fernandez M."/>
            <person name="Wu X."/>
            <person name="de Brujin I."/>
            <person name="Lundin D."/>
            <person name="Andersson A."/>
            <person name="Bertilsson S."/>
            <person name="Dopson M."/>
        </authorList>
    </citation>
    <scope>NUCLEOTIDE SEQUENCE</scope>
    <source>
        <strain evidence="8">MM415A00955</strain>
        <strain evidence="7">MM415B01612</strain>
        <strain evidence="9">TM448B01274</strain>
    </source>
</reference>
<dbReference type="EMBL" id="MT141284">
    <property type="protein sequence ID" value="QJA57624.1"/>
    <property type="molecule type" value="Genomic_DNA"/>
</dbReference>
<evidence type="ECO:0000313" key="9">
    <source>
        <dbReference type="EMBL" id="QJH98363.1"/>
    </source>
</evidence>
<dbReference type="Gene3D" id="3.40.50.280">
    <property type="entry name" value="Cobalamin-binding domain"/>
    <property type="match status" value="1"/>
</dbReference>